<evidence type="ECO:0000313" key="1">
    <source>
        <dbReference type="EMBL" id="SVB69888.1"/>
    </source>
</evidence>
<proteinExistence type="predicted"/>
<protein>
    <submittedName>
        <fullName evidence="1">Uncharacterized protein</fullName>
    </submittedName>
</protein>
<dbReference type="AlphaFoldDB" id="A0A382G3P3"/>
<sequence length="25" mass="2875">MINTDGFIFLEWYVVTTNLSLGVKN</sequence>
<organism evidence="1">
    <name type="scientific">marine metagenome</name>
    <dbReference type="NCBI Taxonomy" id="408172"/>
    <lineage>
        <taxon>unclassified sequences</taxon>
        <taxon>metagenomes</taxon>
        <taxon>ecological metagenomes</taxon>
    </lineage>
</organism>
<gene>
    <name evidence="1" type="ORF">METZ01_LOCUS222742</name>
</gene>
<dbReference type="EMBL" id="UINC01053409">
    <property type="protein sequence ID" value="SVB69888.1"/>
    <property type="molecule type" value="Genomic_DNA"/>
</dbReference>
<reference evidence="1" key="1">
    <citation type="submission" date="2018-05" db="EMBL/GenBank/DDBJ databases">
        <authorList>
            <person name="Lanie J.A."/>
            <person name="Ng W.-L."/>
            <person name="Kazmierczak K.M."/>
            <person name="Andrzejewski T.M."/>
            <person name="Davidsen T.M."/>
            <person name="Wayne K.J."/>
            <person name="Tettelin H."/>
            <person name="Glass J.I."/>
            <person name="Rusch D."/>
            <person name="Podicherti R."/>
            <person name="Tsui H.-C.T."/>
            <person name="Winkler M.E."/>
        </authorList>
    </citation>
    <scope>NUCLEOTIDE SEQUENCE</scope>
</reference>
<name>A0A382G3P3_9ZZZZ</name>
<accession>A0A382G3P3</accession>